<dbReference type="EMBL" id="RBAL01000013">
    <property type="protein sequence ID" value="RKN39493.1"/>
    <property type="molecule type" value="Genomic_DNA"/>
</dbReference>
<keyword evidence="4 7" id="KW-0812">Transmembrane</keyword>
<organism evidence="9 10">
    <name type="scientific">Streptomyces hoynatensis</name>
    <dbReference type="NCBI Taxonomy" id="1141874"/>
    <lineage>
        <taxon>Bacteria</taxon>
        <taxon>Bacillati</taxon>
        <taxon>Actinomycetota</taxon>
        <taxon>Actinomycetes</taxon>
        <taxon>Kitasatosporales</taxon>
        <taxon>Streptomycetaceae</taxon>
        <taxon>Streptomyces</taxon>
    </lineage>
</organism>
<evidence type="ECO:0000256" key="6">
    <source>
        <dbReference type="ARBA" id="ARBA00023136"/>
    </source>
</evidence>
<evidence type="ECO:0000256" key="4">
    <source>
        <dbReference type="ARBA" id="ARBA00022692"/>
    </source>
</evidence>
<dbReference type="Proteomes" id="UP000272474">
    <property type="component" value="Unassembled WGS sequence"/>
</dbReference>
<gene>
    <name evidence="9" type="ORF">D7294_21100</name>
</gene>
<keyword evidence="5 7" id="KW-1133">Transmembrane helix</keyword>
<keyword evidence="6 7" id="KW-0472">Membrane</keyword>
<evidence type="ECO:0000256" key="7">
    <source>
        <dbReference type="RuleBase" id="RU363032"/>
    </source>
</evidence>
<dbReference type="InterPro" id="IPR000515">
    <property type="entry name" value="MetI-like"/>
</dbReference>
<reference evidence="9 10" key="1">
    <citation type="journal article" date="2014" name="Int. J. Syst. Evol. Microbiol.">
        <title>Streptomyces hoynatensis sp. nov., isolated from deep marine sediment.</title>
        <authorList>
            <person name="Veyisoglu A."/>
            <person name="Sahin N."/>
        </authorList>
    </citation>
    <scope>NUCLEOTIDE SEQUENCE [LARGE SCALE GENOMIC DNA]</scope>
    <source>
        <strain evidence="9 10">KCTC 29097</strain>
    </source>
</reference>
<proteinExistence type="inferred from homology"/>
<protein>
    <submittedName>
        <fullName evidence="9">Carbohydrate ABC transporter permease</fullName>
    </submittedName>
</protein>
<feature type="domain" description="ABC transmembrane type-1" evidence="8">
    <location>
        <begin position="71"/>
        <end position="262"/>
    </location>
</feature>
<dbReference type="GO" id="GO:0005886">
    <property type="term" value="C:plasma membrane"/>
    <property type="evidence" value="ECO:0007669"/>
    <property type="project" value="UniProtKB-SubCell"/>
</dbReference>
<comment type="caution">
    <text evidence="9">The sequence shown here is derived from an EMBL/GenBank/DDBJ whole genome shotgun (WGS) entry which is preliminary data.</text>
</comment>
<keyword evidence="10" id="KW-1185">Reference proteome</keyword>
<dbReference type="Gene3D" id="1.10.3720.10">
    <property type="entry name" value="MetI-like"/>
    <property type="match status" value="1"/>
</dbReference>
<feature type="transmembrane region" description="Helical" evidence="7">
    <location>
        <begin position="241"/>
        <end position="262"/>
    </location>
</feature>
<feature type="transmembrane region" description="Helical" evidence="7">
    <location>
        <begin position="12"/>
        <end position="36"/>
    </location>
</feature>
<sequence length="276" mass="30605">MRQRSRLLPTVLRHAVLLVLSAAMLYPLLIMLLTAFKSNTEALQNPTGLPHHWTLGNFGTTWREGDFGALFVNSVLLTVVSMGIGTLVSALAAYAVVRRTDRIGSGVYLLLAAGIFLPMQLALIPQFRVVRDAGLMNSYLGVVLVYVAGAIPFGVFLMAAFMRQVPREIVEAATIDGVGYFQLFRTIFLPLARPAIVTYWVLHGITVWNDYLVPYLFLTDPTKRTLTTGVLYFKQQYLADWGNIMAGVVIMSLPVLLLFVLAQRYFVRGLYAGAVK</sequence>
<dbReference type="InterPro" id="IPR035906">
    <property type="entry name" value="MetI-like_sf"/>
</dbReference>
<evidence type="ECO:0000256" key="5">
    <source>
        <dbReference type="ARBA" id="ARBA00022989"/>
    </source>
</evidence>
<dbReference type="PANTHER" id="PTHR43744">
    <property type="entry name" value="ABC TRANSPORTER PERMEASE PROTEIN MG189-RELATED-RELATED"/>
    <property type="match status" value="1"/>
</dbReference>
<evidence type="ECO:0000313" key="9">
    <source>
        <dbReference type="EMBL" id="RKN39493.1"/>
    </source>
</evidence>
<dbReference type="SUPFAM" id="SSF161098">
    <property type="entry name" value="MetI-like"/>
    <property type="match status" value="1"/>
</dbReference>
<evidence type="ECO:0000313" key="10">
    <source>
        <dbReference type="Proteomes" id="UP000272474"/>
    </source>
</evidence>
<dbReference type="AlphaFoldDB" id="A0A3A9YTW1"/>
<keyword evidence="3" id="KW-1003">Cell membrane</keyword>
<evidence type="ECO:0000256" key="3">
    <source>
        <dbReference type="ARBA" id="ARBA00022475"/>
    </source>
</evidence>
<dbReference type="CDD" id="cd06261">
    <property type="entry name" value="TM_PBP2"/>
    <property type="match status" value="1"/>
</dbReference>
<keyword evidence="2 7" id="KW-0813">Transport</keyword>
<feature type="transmembrane region" description="Helical" evidence="7">
    <location>
        <begin position="139"/>
        <end position="162"/>
    </location>
</feature>
<comment type="similarity">
    <text evidence="7">Belongs to the binding-protein-dependent transport system permease family.</text>
</comment>
<dbReference type="OrthoDB" id="9794684at2"/>
<dbReference type="Pfam" id="PF00528">
    <property type="entry name" value="BPD_transp_1"/>
    <property type="match status" value="1"/>
</dbReference>
<name>A0A3A9YTW1_9ACTN</name>
<evidence type="ECO:0000256" key="2">
    <source>
        <dbReference type="ARBA" id="ARBA00022448"/>
    </source>
</evidence>
<dbReference type="RefSeq" id="WP_120682130.1">
    <property type="nucleotide sequence ID" value="NZ_RBAL01000013.1"/>
</dbReference>
<accession>A0A3A9YTW1</accession>
<dbReference type="PANTHER" id="PTHR43744:SF8">
    <property type="entry name" value="SN-GLYCEROL-3-PHOSPHATE TRANSPORT SYSTEM PERMEASE PROTEIN UGPE"/>
    <property type="match status" value="1"/>
</dbReference>
<feature type="transmembrane region" description="Helical" evidence="7">
    <location>
        <begin position="107"/>
        <end position="127"/>
    </location>
</feature>
<comment type="subcellular location">
    <subcellularLocation>
        <location evidence="1 7">Cell membrane</location>
        <topology evidence="1 7">Multi-pass membrane protein</topology>
    </subcellularLocation>
</comment>
<evidence type="ECO:0000256" key="1">
    <source>
        <dbReference type="ARBA" id="ARBA00004651"/>
    </source>
</evidence>
<evidence type="ECO:0000259" key="8">
    <source>
        <dbReference type="PROSITE" id="PS50928"/>
    </source>
</evidence>
<dbReference type="GO" id="GO:0055085">
    <property type="term" value="P:transmembrane transport"/>
    <property type="evidence" value="ECO:0007669"/>
    <property type="project" value="InterPro"/>
</dbReference>
<feature type="transmembrane region" description="Helical" evidence="7">
    <location>
        <begin position="70"/>
        <end position="95"/>
    </location>
</feature>
<dbReference type="PROSITE" id="PS50928">
    <property type="entry name" value="ABC_TM1"/>
    <property type="match status" value="1"/>
</dbReference>